<dbReference type="EMBL" id="CM056814">
    <property type="protein sequence ID" value="KAJ8626124.1"/>
    <property type="molecule type" value="Genomic_DNA"/>
</dbReference>
<name>A0ACC2KY29_PERAE</name>
<reference evidence="1 2" key="1">
    <citation type="journal article" date="2022" name="Hortic Res">
        <title>A haplotype resolved chromosomal level avocado genome allows analysis of novel avocado genes.</title>
        <authorList>
            <person name="Nath O."/>
            <person name="Fletcher S.J."/>
            <person name="Hayward A."/>
            <person name="Shaw L.M."/>
            <person name="Masouleh A.K."/>
            <person name="Furtado A."/>
            <person name="Henry R.J."/>
            <person name="Mitter N."/>
        </authorList>
    </citation>
    <scope>NUCLEOTIDE SEQUENCE [LARGE SCALE GENOMIC DNA]</scope>
    <source>
        <strain evidence="2">cv. Hass</strain>
    </source>
</reference>
<keyword evidence="2" id="KW-1185">Reference proteome</keyword>
<organism evidence="1 2">
    <name type="scientific">Persea americana</name>
    <name type="common">Avocado</name>
    <dbReference type="NCBI Taxonomy" id="3435"/>
    <lineage>
        <taxon>Eukaryota</taxon>
        <taxon>Viridiplantae</taxon>
        <taxon>Streptophyta</taxon>
        <taxon>Embryophyta</taxon>
        <taxon>Tracheophyta</taxon>
        <taxon>Spermatophyta</taxon>
        <taxon>Magnoliopsida</taxon>
        <taxon>Magnoliidae</taxon>
        <taxon>Laurales</taxon>
        <taxon>Lauraceae</taxon>
        <taxon>Persea</taxon>
    </lineage>
</organism>
<evidence type="ECO:0000313" key="2">
    <source>
        <dbReference type="Proteomes" id="UP001234297"/>
    </source>
</evidence>
<proteinExistence type="predicted"/>
<evidence type="ECO:0000313" key="1">
    <source>
        <dbReference type="EMBL" id="KAJ8626124.1"/>
    </source>
</evidence>
<accession>A0ACC2KY29</accession>
<comment type="caution">
    <text evidence="1">The sequence shown here is derived from an EMBL/GenBank/DDBJ whole genome shotgun (WGS) entry which is preliminary data.</text>
</comment>
<dbReference type="Proteomes" id="UP001234297">
    <property type="component" value="Chromosome 6"/>
</dbReference>
<gene>
    <name evidence="1" type="ORF">MRB53_019431</name>
</gene>
<protein>
    <submittedName>
        <fullName evidence="1">Uncharacterized protein</fullName>
    </submittedName>
</protein>
<sequence length="276" mass="30964">MRFTDSPVIDLQIGDTHLFIEQDNASMHVGTSVWPCSLVLAKFVERWLLLPPSAAPNPYASSLLLFPNKRAVELGAGCGPTGMALSLLGLSNITLTDIAPVMPALKRNLKRNRPALQRNLKTAVLYWNNHKQLEALGAPFDFVIAADVVYLEDGVPHLVSAMEALVAPSGVVLLGYQLRSPEAHQLFWELAERVFSVEKEEMILHSRAQPTSHSWHWTSLMWNFIDKRVHAWAPLIFCLSQVNNFYGRHVQLWWKCREVSQPGRIVLTAGDASHEN</sequence>